<keyword evidence="1" id="KW-0812">Transmembrane</keyword>
<keyword evidence="4" id="KW-1185">Reference proteome</keyword>
<gene>
    <name evidence="2" type="ORF">JXQ802_LOCUS370</name>
    <name evidence="3" type="ORF">PYM288_LOCUS2426</name>
</gene>
<evidence type="ECO:0000256" key="1">
    <source>
        <dbReference type="SAM" id="Phobius"/>
    </source>
</evidence>
<dbReference type="Proteomes" id="UP000663870">
    <property type="component" value="Unassembled WGS sequence"/>
</dbReference>
<dbReference type="AlphaFoldDB" id="A0A813N467"/>
<keyword evidence="1" id="KW-0472">Membrane</keyword>
<dbReference type="EMBL" id="CAJNOL010000004">
    <property type="protein sequence ID" value="CAF0729197.1"/>
    <property type="molecule type" value="Genomic_DNA"/>
</dbReference>
<sequence length="132" mass="15370">MFVFTDTEELVGLQQKPQKVVDWFPIISIILAAIICLIAFIILCKRQIDHRQYIHHQIKRQENNQNQNNNQISLTTFDVAECIDGDMEFVAGLNIHLAKGNLILNDNDAQMLNSMNTFDRLQYFQKLTNYVK</sequence>
<proteinExistence type="predicted"/>
<name>A0A813N467_9BILA</name>
<reference evidence="2" key="1">
    <citation type="submission" date="2021-02" db="EMBL/GenBank/DDBJ databases">
        <authorList>
            <person name="Nowell W R."/>
        </authorList>
    </citation>
    <scope>NUCLEOTIDE SEQUENCE</scope>
</reference>
<dbReference type="Proteomes" id="UP000663854">
    <property type="component" value="Unassembled WGS sequence"/>
</dbReference>
<feature type="transmembrane region" description="Helical" evidence="1">
    <location>
        <begin position="23"/>
        <end position="44"/>
    </location>
</feature>
<keyword evidence="1" id="KW-1133">Transmembrane helix</keyword>
<comment type="caution">
    <text evidence="2">The sequence shown here is derived from an EMBL/GenBank/DDBJ whole genome shotgun (WGS) entry which is preliminary data.</text>
</comment>
<evidence type="ECO:0000313" key="3">
    <source>
        <dbReference type="EMBL" id="CAF0757444.1"/>
    </source>
</evidence>
<organism evidence="2 4">
    <name type="scientific">Rotaria sordida</name>
    <dbReference type="NCBI Taxonomy" id="392033"/>
    <lineage>
        <taxon>Eukaryota</taxon>
        <taxon>Metazoa</taxon>
        <taxon>Spiralia</taxon>
        <taxon>Gnathifera</taxon>
        <taxon>Rotifera</taxon>
        <taxon>Eurotatoria</taxon>
        <taxon>Bdelloidea</taxon>
        <taxon>Philodinida</taxon>
        <taxon>Philodinidae</taxon>
        <taxon>Rotaria</taxon>
    </lineage>
</organism>
<protein>
    <submittedName>
        <fullName evidence="2">Uncharacterized protein</fullName>
    </submittedName>
</protein>
<dbReference type="EMBL" id="CAJNOH010000016">
    <property type="protein sequence ID" value="CAF0757444.1"/>
    <property type="molecule type" value="Genomic_DNA"/>
</dbReference>
<evidence type="ECO:0000313" key="4">
    <source>
        <dbReference type="Proteomes" id="UP000663870"/>
    </source>
</evidence>
<evidence type="ECO:0000313" key="2">
    <source>
        <dbReference type="EMBL" id="CAF0729197.1"/>
    </source>
</evidence>
<accession>A0A813N467</accession>